<keyword evidence="1 6" id="KW-0547">Nucleotide-binding</keyword>
<feature type="compositionally biased region" description="Pro residues" evidence="7">
    <location>
        <begin position="1012"/>
        <end position="1023"/>
    </location>
</feature>
<feature type="region of interest" description="Actin-binding" evidence="6">
    <location>
        <begin position="794"/>
        <end position="816"/>
    </location>
</feature>
<dbReference type="Gene3D" id="1.20.120.720">
    <property type="entry name" value="Myosin VI head, motor domain, U50 subdomain"/>
    <property type="match status" value="1"/>
</dbReference>
<name>A0A443SWK2_9ACAR</name>
<evidence type="ECO:0000259" key="9">
    <source>
        <dbReference type="PROSITE" id="PS51456"/>
    </source>
</evidence>
<dbReference type="PRINTS" id="PR00193">
    <property type="entry name" value="MYOSINHEAVY"/>
</dbReference>
<keyword evidence="8" id="KW-0812">Transmembrane</keyword>
<dbReference type="Pfam" id="PF00063">
    <property type="entry name" value="Myosin_head"/>
    <property type="match status" value="2"/>
</dbReference>
<dbReference type="Proteomes" id="UP000288716">
    <property type="component" value="Unassembled WGS sequence"/>
</dbReference>
<comment type="caution">
    <text evidence="10">The sequence shown here is derived from an EMBL/GenBank/DDBJ whole genome shotgun (WGS) entry which is preliminary data.</text>
</comment>
<dbReference type="PROSITE" id="PS51456">
    <property type="entry name" value="MYOSIN_MOTOR"/>
    <property type="match status" value="1"/>
</dbReference>
<dbReference type="EMBL" id="NCKV01000027">
    <property type="protein sequence ID" value="RWS31912.1"/>
    <property type="molecule type" value="Genomic_DNA"/>
</dbReference>
<evidence type="ECO:0000313" key="10">
    <source>
        <dbReference type="EMBL" id="RWS31912.1"/>
    </source>
</evidence>
<feature type="domain" description="Myosin motor" evidence="9">
    <location>
        <begin position="180"/>
        <end position="944"/>
    </location>
</feature>
<dbReference type="GO" id="GO:0007015">
    <property type="term" value="P:actin filament organization"/>
    <property type="evidence" value="ECO:0007669"/>
    <property type="project" value="TreeGrafter"/>
</dbReference>
<dbReference type="InterPro" id="IPR036961">
    <property type="entry name" value="Kinesin_motor_dom_sf"/>
</dbReference>
<dbReference type="OrthoDB" id="370884at2759"/>
<dbReference type="PANTHER" id="PTHR13140">
    <property type="entry name" value="MYOSIN"/>
    <property type="match status" value="1"/>
</dbReference>
<evidence type="ECO:0000313" key="11">
    <source>
        <dbReference type="Proteomes" id="UP000288716"/>
    </source>
</evidence>
<dbReference type="GO" id="GO:0051015">
    <property type="term" value="F:actin filament binding"/>
    <property type="evidence" value="ECO:0007669"/>
    <property type="project" value="TreeGrafter"/>
</dbReference>
<keyword evidence="8" id="KW-0472">Membrane</keyword>
<accession>A0A443SWK2</accession>
<organism evidence="10 11">
    <name type="scientific">Leptotrombidium deliense</name>
    <dbReference type="NCBI Taxonomy" id="299467"/>
    <lineage>
        <taxon>Eukaryota</taxon>
        <taxon>Metazoa</taxon>
        <taxon>Ecdysozoa</taxon>
        <taxon>Arthropoda</taxon>
        <taxon>Chelicerata</taxon>
        <taxon>Arachnida</taxon>
        <taxon>Acari</taxon>
        <taxon>Acariformes</taxon>
        <taxon>Trombidiformes</taxon>
        <taxon>Prostigmata</taxon>
        <taxon>Anystina</taxon>
        <taxon>Parasitengona</taxon>
        <taxon>Trombiculoidea</taxon>
        <taxon>Trombiculidae</taxon>
        <taxon>Leptotrombidium</taxon>
    </lineage>
</organism>
<evidence type="ECO:0000256" key="2">
    <source>
        <dbReference type="ARBA" id="ARBA00022840"/>
    </source>
</evidence>
<dbReference type="GO" id="GO:0005524">
    <property type="term" value="F:ATP binding"/>
    <property type="evidence" value="ECO:0007669"/>
    <property type="project" value="UniProtKB-UniRule"/>
</dbReference>
<keyword evidence="4 6" id="KW-0505">Motor protein</keyword>
<feature type="region of interest" description="Disordered" evidence="7">
    <location>
        <begin position="1003"/>
        <end position="1024"/>
    </location>
</feature>
<keyword evidence="5 6" id="KW-0009">Actin-binding</keyword>
<dbReference type="CDD" id="cd14881">
    <property type="entry name" value="MYSc_Myo20"/>
    <property type="match status" value="1"/>
</dbReference>
<keyword evidence="3 6" id="KW-0518">Myosin</keyword>
<dbReference type="GO" id="GO:0016020">
    <property type="term" value="C:membrane"/>
    <property type="evidence" value="ECO:0007669"/>
    <property type="project" value="TreeGrafter"/>
</dbReference>
<dbReference type="PANTHER" id="PTHR13140:SF498">
    <property type="entry name" value="DACHS, ISOFORM E"/>
    <property type="match status" value="1"/>
</dbReference>
<evidence type="ECO:0000256" key="4">
    <source>
        <dbReference type="ARBA" id="ARBA00023175"/>
    </source>
</evidence>
<dbReference type="SMART" id="SM00242">
    <property type="entry name" value="MYSc"/>
    <property type="match status" value="1"/>
</dbReference>
<dbReference type="InterPro" id="IPR001609">
    <property type="entry name" value="Myosin_head_motor_dom-like"/>
</dbReference>
<dbReference type="SUPFAM" id="SSF52540">
    <property type="entry name" value="P-loop containing nucleoside triphosphate hydrolases"/>
    <property type="match status" value="1"/>
</dbReference>
<dbReference type="Gene3D" id="1.20.5.4820">
    <property type="match status" value="1"/>
</dbReference>
<comment type="similarity">
    <text evidence="6">Belongs to the TRAFAC class myosin-kinesin ATPase superfamily. Myosin family.</text>
</comment>
<dbReference type="GO" id="GO:0005737">
    <property type="term" value="C:cytoplasm"/>
    <property type="evidence" value="ECO:0007669"/>
    <property type="project" value="TreeGrafter"/>
</dbReference>
<reference evidence="10 11" key="1">
    <citation type="journal article" date="2018" name="Gigascience">
        <title>Genomes of trombidid mites reveal novel predicted allergens and laterally-transferred genes associated with secondary metabolism.</title>
        <authorList>
            <person name="Dong X."/>
            <person name="Chaisiri K."/>
            <person name="Xia D."/>
            <person name="Armstrong S.D."/>
            <person name="Fang Y."/>
            <person name="Donnelly M.J."/>
            <person name="Kadowaki T."/>
            <person name="McGarry J.W."/>
            <person name="Darby A.C."/>
            <person name="Makepeace B.L."/>
        </authorList>
    </citation>
    <scope>NUCLEOTIDE SEQUENCE [LARGE SCALE GENOMIC DNA]</scope>
    <source>
        <strain evidence="10">UoL-UT</strain>
    </source>
</reference>
<dbReference type="PROSITE" id="PS50096">
    <property type="entry name" value="IQ"/>
    <property type="match status" value="1"/>
</dbReference>
<evidence type="ECO:0000256" key="5">
    <source>
        <dbReference type="ARBA" id="ARBA00023203"/>
    </source>
</evidence>
<dbReference type="Gene3D" id="1.10.10.820">
    <property type="match status" value="1"/>
</dbReference>
<dbReference type="GO" id="GO:0003774">
    <property type="term" value="F:cytoskeletal motor activity"/>
    <property type="evidence" value="ECO:0007669"/>
    <property type="project" value="UniProtKB-UniRule"/>
</dbReference>
<evidence type="ECO:0000256" key="8">
    <source>
        <dbReference type="SAM" id="Phobius"/>
    </source>
</evidence>
<dbReference type="CDD" id="cd23767">
    <property type="entry name" value="IQCD"/>
    <property type="match status" value="1"/>
</dbReference>
<keyword evidence="2 6" id="KW-0067">ATP-binding</keyword>
<gene>
    <name evidence="10" type="ORF">B4U80_03407</name>
</gene>
<evidence type="ECO:0000256" key="3">
    <source>
        <dbReference type="ARBA" id="ARBA00023123"/>
    </source>
</evidence>
<dbReference type="VEuPathDB" id="VectorBase:LDEU000126"/>
<protein>
    <submittedName>
        <fullName evidence="10">Unconventional myosin-IXb-like protein</fullName>
    </submittedName>
</protein>
<dbReference type="InterPro" id="IPR036029">
    <property type="entry name" value="MYSc_Myo20"/>
</dbReference>
<evidence type="ECO:0000256" key="7">
    <source>
        <dbReference type="SAM" id="MobiDB-lite"/>
    </source>
</evidence>
<sequence>MATAVALSKVFILDKYFTELQKFWETEKKFKGTAAAMCAILLQQLISSFTTLRFHIFLLFCFTFKTLLKCVEMGENAKKICKSSSNVSSVVMPSARTNEITSEIHDLIHLSGPLTEDAVLRTLSARFLNKEYFFCITKAAVKRTPKQSTKCSLKLMCFAALMSAVYINALLFFSLPMHTTNVGPVLLSVNPYQNVGNPLTLSSTHQEASRYPQLLRVVQEAVRQQSETGYPQAIILSGESGSGKTFSSMLLLRQLFDMAGGGPETDSFKHLAAAFTVLRSLGSAKTATNSESSRIHVSPQGHFIEVQVTDGALYRTKIHSYFLDQTRVVKQSPNEKNYHIFYQMLAGLTKDERAKLNLEGYTIHNLRYLNHGDLSQNEAEDASRFEAWKTCLSVLGIPFVDVVRVLTAVLLLGNIQFNETLNGNSITAENAITCDAKTNNEIKAVAALLGVSSACIYCGLTTRTHNVRGQLIKSVCDGISASKTRDALAKALYCRTVATIVRRANSLKRIGTSCGTLSSDSNESVHNNVETSSHHASTIGSNGGKSYKSMNALNSAVRHATDGFIGILDMFGFEDSNPSHLEQLCINLCAETMQHFYNTHIFKSSMESLREETVKSEVEIDYNDNVACIDFISSLRTGLLSILDVESSLRGTSESYIQNIKSQHNGNSRYFDVNTNKAKAITSKSAVDIHQGSDHSSTRFFGIRHFAANVVYDANDFIQANRDMVPDDAIAVFHKSSCTFGFASHLFGLELKSLFSRDVAPRGSSFRISPTSHTDLQNGGEPISTLTQDFHTRLDNLLRTLVHARPHFVRCIKSNSNETSNHFDRNVVTRQIRALQVLETVALMAGGLPHRMRFRAFNSRYRCLAPFKKLKRLEDKAIDDSKVAILTHSILSENNCFAQILLDCFVKAIENIRSRSPASTSWAIGKRHIFLSEGVRQQLEMLRTAKRNSAAVLIQSVWREWHLRKRWPNLKKNLMSQKQALKTSNSFPAKLGGQKKPTALSAPALGSINRPRPQPITGTPPPEVCDQKVIQQTCTLFGLDLEHPPPVPPSRSYTVAGNAKLGYPQSRVMKMDFPAEEGHAEVQLRKGETVVVLGASQKRGHLLVEHNEVTLHVPFQYLELVSKGPGVVNI</sequence>
<dbReference type="InterPro" id="IPR027417">
    <property type="entry name" value="P-loop_NTPase"/>
</dbReference>
<keyword evidence="11" id="KW-1185">Reference proteome</keyword>
<proteinExistence type="inferred from homology"/>
<dbReference type="Gene3D" id="3.40.850.10">
    <property type="entry name" value="Kinesin motor domain"/>
    <property type="match status" value="1"/>
</dbReference>
<keyword evidence="8" id="KW-1133">Transmembrane helix</keyword>
<evidence type="ECO:0000256" key="6">
    <source>
        <dbReference type="PROSITE-ProRule" id="PRU00782"/>
    </source>
</evidence>
<dbReference type="STRING" id="299467.A0A443SWK2"/>
<dbReference type="GO" id="GO:0016459">
    <property type="term" value="C:myosin complex"/>
    <property type="evidence" value="ECO:0007669"/>
    <property type="project" value="UniProtKB-KW"/>
</dbReference>
<feature type="transmembrane region" description="Helical" evidence="8">
    <location>
        <begin position="153"/>
        <end position="175"/>
    </location>
</feature>
<evidence type="ECO:0000256" key="1">
    <source>
        <dbReference type="ARBA" id="ARBA00022741"/>
    </source>
</evidence>
<feature type="binding site" evidence="6">
    <location>
        <begin position="238"/>
        <end position="245"/>
    </location>
    <ligand>
        <name>ATP</name>
        <dbReference type="ChEBI" id="CHEBI:30616"/>
    </ligand>
</feature>
<dbReference type="AlphaFoldDB" id="A0A443SWK2"/>
<dbReference type="Gene3D" id="1.20.58.530">
    <property type="match status" value="1"/>
</dbReference>